<proteinExistence type="predicted"/>
<feature type="non-terminal residue" evidence="2">
    <location>
        <position position="68"/>
    </location>
</feature>
<accession>A0A6L7D274</accession>
<evidence type="ECO:0000256" key="1">
    <source>
        <dbReference type="SAM" id="MobiDB-lite"/>
    </source>
</evidence>
<comment type="caution">
    <text evidence="2">The sequence shown here is derived from an EMBL/GenBank/DDBJ whole genome shotgun (WGS) entry which is preliminary data.</text>
</comment>
<evidence type="ECO:0000313" key="2">
    <source>
        <dbReference type="EMBL" id="MWT91336.1"/>
    </source>
</evidence>
<dbReference type="AlphaFoldDB" id="A0A6L7D274"/>
<evidence type="ECO:0000313" key="3">
    <source>
        <dbReference type="Proteomes" id="UP000480485"/>
    </source>
</evidence>
<gene>
    <name evidence="2" type="ORF">GP954_40680</name>
</gene>
<organism evidence="2 3">
    <name type="scientific">Escherichia coli</name>
    <dbReference type="NCBI Taxonomy" id="562"/>
    <lineage>
        <taxon>Bacteria</taxon>
        <taxon>Pseudomonadati</taxon>
        <taxon>Pseudomonadota</taxon>
        <taxon>Gammaproteobacteria</taxon>
        <taxon>Enterobacterales</taxon>
        <taxon>Enterobacteriaceae</taxon>
        <taxon>Escherichia</taxon>
    </lineage>
</organism>
<dbReference type="Proteomes" id="UP000480485">
    <property type="component" value="Unassembled WGS sequence"/>
</dbReference>
<feature type="region of interest" description="Disordered" evidence="1">
    <location>
        <begin position="1"/>
        <end position="26"/>
    </location>
</feature>
<dbReference type="EMBL" id="WTRN01004448">
    <property type="protein sequence ID" value="MWT91336.1"/>
    <property type="molecule type" value="Genomic_DNA"/>
</dbReference>
<evidence type="ECO:0008006" key="4">
    <source>
        <dbReference type="Google" id="ProtNLM"/>
    </source>
</evidence>
<name>A0A6L7D274_ECOLX</name>
<sequence length="68" mass="7966">MEIRGGADGNTRSNYRDSNQTKTLRLEEQNRKLQQELLEERKNTNFTQTYPKGWERIRNLIQSNPGAA</sequence>
<feature type="compositionally biased region" description="Polar residues" evidence="1">
    <location>
        <begin position="10"/>
        <end position="23"/>
    </location>
</feature>
<reference evidence="2 3" key="1">
    <citation type="submission" date="2019-12" db="EMBL/GenBank/DDBJ databases">
        <title>Enteriobacteria Tanzani isolates_8377-8380.</title>
        <authorList>
            <person name="Subbiah M."/>
            <person name="Call D."/>
        </authorList>
    </citation>
    <scope>NUCLEOTIDE SEQUENCE [LARGE SCALE GENOMIC DNA]</scope>
    <source>
        <strain evidence="2 3">8378wC7</strain>
    </source>
</reference>
<protein>
    <recommendedName>
        <fullName evidence="4">Helix-turn-helix domain-containing protein</fullName>
    </recommendedName>
</protein>